<reference evidence="11 12" key="1">
    <citation type="submission" date="2018-06" db="EMBL/GenBank/DDBJ databases">
        <authorList>
            <consortium name="Pathogen Informatics"/>
            <person name="Doyle S."/>
        </authorList>
    </citation>
    <scope>NUCLEOTIDE SEQUENCE [LARGE SCALE GENOMIC DNA]</scope>
    <source>
        <strain evidence="11 12">NCTC10211</strain>
    </source>
</reference>
<keyword evidence="11" id="KW-0031">Aminopeptidase</keyword>
<evidence type="ECO:0000256" key="6">
    <source>
        <dbReference type="ARBA" id="ARBA00022833"/>
    </source>
</evidence>
<organism evidence="11 12">
    <name type="scientific">Serratia marcescens</name>
    <dbReference type="NCBI Taxonomy" id="615"/>
    <lineage>
        <taxon>Bacteria</taxon>
        <taxon>Pseudomonadati</taxon>
        <taxon>Pseudomonadota</taxon>
        <taxon>Gammaproteobacteria</taxon>
        <taxon>Enterobacterales</taxon>
        <taxon>Yersiniaceae</taxon>
        <taxon>Serratia</taxon>
    </lineage>
</organism>
<evidence type="ECO:0000313" key="12">
    <source>
        <dbReference type="Proteomes" id="UP000254765"/>
    </source>
</evidence>
<dbReference type="GO" id="GO:0006508">
    <property type="term" value="P:proteolysis"/>
    <property type="evidence" value="ECO:0007669"/>
    <property type="project" value="UniProtKB-UniRule"/>
</dbReference>
<dbReference type="GO" id="GO:0045148">
    <property type="term" value="F:tripeptide aminopeptidase activity"/>
    <property type="evidence" value="ECO:0007669"/>
    <property type="project" value="UniProtKB-UniRule"/>
</dbReference>
<protein>
    <recommendedName>
        <fullName evidence="8">Peptidase T</fullName>
        <ecNumber evidence="8">3.4.11.4</ecNumber>
    </recommendedName>
</protein>
<keyword evidence="7" id="KW-0482">Metalloprotease</keyword>
<dbReference type="GO" id="GO:0006518">
    <property type="term" value="P:peptide metabolic process"/>
    <property type="evidence" value="ECO:0007669"/>
    <property type="project" value="InterPro"/>
</dbReference>
<evidence type="ECO:0000256" key="3">
    <source>
        <dbReference type="ARBA" id="ARBA00022670"/>
    </source>
</evidence>
<name>A0A379YZG2_SERMA</name>
<dbReference type="Pfam" id="PF07687">
    <property type="entry name" value="M20_dimer"/>
    <property type="match status" value="1"/>
</dbReference>
<dbReference type="EMBL" id="UGYK01000002">
    <property type="protein sequence ID" value="SUI52560.1"/>
    <property type="molecule type" value="Genomic_DNA"/>
</dbReference>
<dbReference type="SUPFAM" id="SSF55031">
    <property type="entry name" value="Bacterial exopeptidase dimerisation domain"/>
    <property type="match status" value="1"/>
</dbReference>
<dbReference type="InterPro" id="IPR002933">
    <property type="entry name" value="Peptidase_M20"/>
</dbReference>
<evidence type="ECO:0000256" key="9">
    <source>
        <dbReference type="SAM" id="MobiDB-lite"/>
    </source>
</evidence>
<dbReference type="NCBIfam" id="NF009920">
    <property type="entry name" value="PRK13381.1"/>
    <property type="match status" value="1"/>
</dbReference>
<dbReference type="PANTHER" id="PTHR42994">
    <property type="entry name" value="PEPTIDASE T"/>
    <property type="match status" value="1"/>
</dbReference>
<dbReference type="NCBIfam" id="NF003976">
    <property type="entry name" value="PRK05469.1"/>
    <property type="match status" value="1"/>
</dbReference>
<feature type="compositionally biased region" description="Basic and acidic residues" evidence="9">
    <location>
        <begin position="523"/>
        <end position="533"/>
    </location>
</feature>
<evidence type="ECO:0000259" key="10">
    <source>
        <dbReference type="Pfam" id="PF07687"/>
    </source>
</evidence>
<dbReference type="Pfam" id="PF01546">
    <property type="entry name" value="Peptidase_M20"/>
    <property type="match status" value="1"/>
</dbReference>
<proteinExistence type="inferred from homology"/>
<dbReference type="InterPro" id="IPR011650">
    <property type="entry name" value="Peptidase_M20_dimer"/>
</dbReference>
<keyword evidence="6" id="KW-0862">Zinc</keyword>
<dbReference type="NCBIfam" id="TIGR01882">
    <property type="entry name" value="peptidase-T"/>
    <property type="match status" value="1"/>
</dbReference>
<accession>A0A379YZG2</accession>
<dbReference type="Gene3D" id="3.30.70.360">
    <property type="match status" value="1"/>
</dbReference>
<dbReference type="AlphaFoldDB" id="A0A379YZG2"/>
<evidence type="ECO:0000256" key="1">
    <source>
        <dbReference type="ARBA" id="ARBA00001947"/>
    </source>
</evidence>
<feature type="region of interest" description="Disordered" evidence="9">
    <location>
        <begin position="437"/>
        <end position="472"/>
    </location>
</feature>
<dbReference type="EC" id="3.4.11.4" evidence="8"/>
<dbReference type="InterPro" id="IPR001261">
    <property type="entry name" value="ArgE/DapE_CS"/>
</dbReference>
<dbReference type="GO" id="GO:0008270">
    <property type="term" value="F:zinc ion binding"/>
    <property type="evidence" value="ECO:0007669"/>
    <property type="project" value="InterPro"/>
</dbReference>
<evidence type="ECO:0000256" key="5">
    <source>
        <dbReference type="ARBA" id="ARBA00022801"/>
    </source>
</evidence>
<comment type="similarity">
    <text evidence="2">Belongs to the peptidase M20B family.</text>
</comment>
<comment type="cofactor">
    <cofactor evidence="1">
        <name>Zn(2+)</name>
        <dbReference type="ChEBI" id="CHEBI:29105"/>
    </cofactor>
</comment>
<feature type="region of interest" description="Disordered" evidence="9">
    <location>
        <begin position="504"/>
        <end position="533"/>
    </location>
</feature>
<evidence type="ECO:0000256" key="7">
    <source>
        <dbReference type="ARBA" id="ARBA00023049"/>
    </source>
</evidence>
<feature type="domain" description="Peptidase M20 dimerisation" evidence="10">
    <location>
        <begin position="209"/>
        <end position="309"/>
    </location>
</feature>
<dbReference type="SUPFAM" id="SSF53187">
    <property type="entry name" value="Zn-dependent exopeptidases"/>
    <property type="match status" value="1"/>
</dbReference>
<sequence>MTSPIAEQLTERFFRYLAVTSQSNAAAATLPSTPGQHEMAQLLADELSRLGLADVQIDEHATVSARKPGTQPGAPRIGFITHIDTVDVCLSPEIRPQRLRFTGEDLCLNAEQDIWLRVAEHPEILPYRNEEILFSDGTSVLGADNKAAVTVVMTLLANLTAADRHGDIVVAFVPDEEIGLRGAKALDLQRFPVDFAYTIDCCELGEVVYENFNAAAAEIRIEGVTAHPMSAKNVLINPIRIANDIINRFDVQDTPEHTEGREGYFWFTDLAANANQATLKVSIRDFDRAAFETRKARLEETVRQVAANYPRANVSCSVSDIYSNISNAIGEDRRAIDLIFGALAAHGIPPKVIPMRGGTDGAALSSRGILTPNYFTGAHNFHSRFEFLPVSAFVKSYQVTRSICLLAARQKRPTGLAHHPTEQRGPYQQRQRIIVEAQPDHALPRHAQRNQVGERSDRQPEAAGVDRIGQLSAGRHIVEQQYGGRHVADDLRQPNAQRIHAALAQPGDGGERRLKRRQTGKQADIDEHGGEHENQAPVDLQQHPARQQQETGEHRQQPIQRQIEIETQQENRIQPYTAQQQRPLVGIPLGIRRFHNVARREA</sequence>
<dbReference type="InterPro" id="IPR036264">
    <property type="entry name" value="Bact_exopeptidase_dim_dom"/>
</dbReference>
<dbReference type="Gene3D" id="3.40.630.10">
    <property type="entry name" value="Zn peptidases"/>
    <property type="match status" value="1"/>
</dbReference>
<gene>
    <name evidence="11" type="primary">pepT_1</name>
    <name evidence="11" type="ORF">NCTC10211_02755</name>
</gene>
<evidence type="ECO:0000256" key="2">
    <source>
        <dbReference type="ARBA" id="ARBA00009692"/>
    </source>
</evidence>
<dbReference type="PROSITE" id="PS00759">
    <property type="entry name" value="ARGE_DAPE_CPG2_2"/>
    <property type="match status" value="1"/>
</dbReference>
<dbReference type="InterPro" id="IPR010161">
    <property type="entry name" value="Peptidase_M20B"/>
</dbReference>
<dbReference type="GO" id="GO:0008237">
    <property type="term" value="F:metallopeptidase activity"/>
    <property type="evidence" value="ECO:0007669"/>
    <property type="project" value="UniProtKB-KW"/>
</dbReference>
<dbReference type="Proteomes" id="UP000254765">
    <property type="component" value="Unassembled WGS sequence"/>
</dbReference>
<keyword evidence="5 11" id="KW-0378">Hydrolase</keyword>
<keyword evidence="3" id="KW-0645">Protease</keyword>
<evidence type="ECO:0000313" key="11">
    <source>
        <dbReference type="EMBL" id="SUI52560.1"/>
    </source>
</evidence>
<keyword evidence="4" id="KW-0479">Metal-binding</keyword>
<dbReference type="PANTHER" id="PTHR42994:SF1">
    <property type="entry name" value="PEPTIDASE T"/>
    <property type="match status" value="1"/>
</dbReference>
<evidence type="ECO:0000256" key="4">
    <source>
        <dbReference type="ARBA" id="ARBA00022723"/>
    </source>
</evidence>
<evidence type="ECO:0000256" key="8">
    <source>
        <dbReference type="NCBIfam" id="TIGR01882"/>
    </source>
</evidence>